<reference evidence="2" key="1">
    <citation type="submission" date="2022-01" db="EMBL/GenBank/DDBJ databases">
        <title>Comparative genomics reveals a dynamic genome evolution in the ectomycorrhizal milk-cap (Lactarius) mushrooms.</title>
        <authorList>
            <consortium name="DOE Joint Genome Institute"/>
            <person name="Lebreton A."/>
            <person name="Tang N."/>
            <person name="Kuo A."/>
            <person name="LaButti K."/>
            <person name="Drula E."/>
            <person name="Barry K."/>
            <person name="Clum A."/>
            <person name="Lipzen A."/>
            <person name="Mousain D."/>
            <person name="Ng V."/>
            <person name="Wang R."/>
            <person name="Wang X."/>
            <person name="Dai Y."/>
            <person name="Henrissat B."/>
            <person name="Grigoriev I.V."/>
            <person name="Guerin-Laguette A."/>
            <person name="Yu F."/>
            <person name="Martin F.M."/>
        </authorList>
    </citation>
    <scope>NUCLEOTIDE SEQUENCE</scope>
    <source>
        <strain evidence="2">QP</strain>
    </source>
</reference>
<gene>
    <name evidence="2" type="ORF">EDB92DRAFT_1840377</name>
</gene>
<proteinExistence type="predicted"/>
<evidence type="ECO:0000313" key="3">
    <source>
        <dbReference type="Proteomes" id="UP001201163"/>
    </source>
</evidence>
<comment type="caution">
    <text evidence="2">The sequence shown here is derived from an EMBL/GenBank/DDBJ whole genome shotgun (WGS) entry which is preliminary data.</text>
</comment>
<feature type="compositionally biased region" description="Low complexity" evidence="1">
    <location>
        <begin position="85"/>
        <end position="96"/>
    </location>
</feature>
<keyword evidence="3" id="KW-1185">Reference proteome</keyword>
<feature type="region of interest" description="Disordered" evidence="1">
    <location>
        <begin position="1"/>
        <end position="127"/>
    </location>
</feature>
<accession>A0AAD4QDW7</accession>
<evidence type="ECO:0000256" key="1">
    <source>
        <dbReference type="SAM" id="MobiDB-lite"/>
    </source>
</evidence>
<dbReference type="Proteomes" id="UP001201163">
    <property type="component" value="Unassembled WGS sequence"/>
</dbReference>
<sequence>MPQTTSLRAPIDGPTAHPTLLVMRPYSPMTTGSCTYREFPQPRPLSQPACSQEETHQVGLLQAETVTSPVPPKPELAPQLRSSHGDSSTSSISARDLSLDSRRSSPTTGGLSPTKRPHGYGGFTPLRSDLPLATHGGVHTFSETLDAGSGRFPSSSASTVLELMIDQEGFRMIQPTFKLAGYSRPPAMESVATLFDSHLASASADFMPAERKSFTFHHASLDTPPVFRRLLVNGDESHDYLSRQAYLILKANGPYTVHGTEPVQSPRLFPNSEPPVLTWRFDYFVGDRRTEAGRIIPGEKTLTPLSFSCSPGLLQPAQARKIRVVHVVKKSVAPKLTAIKMEPPVPQRRHLVLRSVPMHDAASEHQEINTTHLTDSPP</sequence>
<dbReference type="EMBL" id="JAKELL010000007">
    <property type="protein sequence ID" value="KAH8997556.1"/>
    <property type="molecule type" value="Genomic_DNA"/>
</dbReference>
<name>A0AAD4QDW7_9AGAM</name>
<organism evidence="2 3">
    <name type="scientific">Lactarius akahatsu</name>
    <dbReference type="NCBI Taxonomy" id="416441"/>
    <lineage>
        <taxon>Eukaryota</taxon>
        <taxon>Fungi</taxon>
        <taxon>Dikarya</taxon>
        <taxon>Basidiomycota</taxon>
        <taxon>Agaricomycotina</taxon>
        <taxon>Agaricomycetes</taxon>
        <taxon>Russulales</taxon>
        <taxon>Russulaceae</taxon>
        <taxon>Lactarius</taxon>
    </lineage>
</organism>
<protein>
    <submittedName>
        <fullName evidence="2">Uncharacterized protein</fullName>
    </submittedName>
</protein>
<dbReference type="AlphaFoldDB" id="A0AAD4QDW7"/>
<evidence type="ECO:0000313" key="2">
    <source>
        <dbReference type="EMBL" id="KAH8997556.1"/>
    </source>
</evidence>